<dbReference type="Proteomes" id="UP000254794">
    <property type="component" value="Unassembled WGS sequence"/>
</dbReference>
<keyword evidence="1" id="KW-0732">Signal</keyword>
<dbReference type="SUPFAM" id="SSF54060">
    <property type="entry name" value="His-Me finger endonucleases"/>
    <property type="match status" value="1"/>
</dbReference>
<proteinExistence type="predicted"/>
<dbReference type="InterPro" id="IPR044925">
    <property type="entry name" value="His-Me_finger_sf"/>
</dbReference>
<evidence type="ECO:0000256" key="1">
    <source>
        <dbReference type="SAM" id="SignalP"/>
    </source>
</evidence>
<keyword evidence="3" id="KW-1185">Reference proteome</keyword>
<protein>
    <submittedName>
        <fullName evidence="2">Putative endonuclease-1</fullName>
        <ecNumber evidence="2">3.1.21.-</ecNumber>
    </submittedName>
</protein>
<feature type="signal peptide" evidence="1">
    <location>
        <begin position="1"/>
        <end position="19"/>
    </location>
</feature>
<feature type="chain" id="PRO_5016987176" evidence="1">
    <location>
        <begin position="20"/>
        <end position="99"/>
    </location>
</feature>
<dbReference type="RefSeq" id="WP_242604798.1">
    <property type="nucleotide sequence ID" value="NZ_CAAAHP010000016.1"/>
</dbReference>
<evidence type="ECO:0000313" key="2">
    <source>
        <dbReference type="EMBL" id="STX81392.1"/>
    </source>
</evidence>
<dbReference type="GO" id="GO:0016787">
    <property type="term" value="F:hydrolase activity"/>
    <property type="evidence" value="ECO:0007669"/>
    <property type="project" value="UniProtKB-KW"/>
</dbReference>
<organism evidence="2 3">
    <name type="scientific">Legionella busanensis</name>
    <dbReference type="NCBI Taxonomy" id="190655"/>
    <lineage>
        <taxon>Bacteria</taxon>
        <taxon>Pseudomonadati</taxon>
        <taxon>Pseudomonadota</taxon>
        <taxon>Gammaproteobacteria</taxon>
        <taxon>Legionellales</taxon>
        <taxon>Legionellaceae</taxon>
        <taxon>Legionella</taxon>
    </lineage>
</organism>
<dbReference type="EMBL" id="UGOD01000004">
    <property type="protein sequence ID" value="STX81392.1"/>
    <property type="molecule type" value="Genomic_DNA"/>
</dbReference>
<dbReference type="AlphaFoldDB" id="A0A378KDT8"/>
<dbReference type="GO" id="GO:0004519">
    <property type="term" value="F:endonuclease activity"/>
    <property type="evidence" value="ECO:0007669"/>
    <property type="project" value="UniProtKB-KW"/>
</dbReference>
<keyword evidence="2" id="KW-0255">Endonuclease</keyword>
<accession>A0A378KDT8</accession>
<sequence length="99" mass="11605">MTFLFRFTTILMLSFSVLALPSKTFTQAKKQARIVFALQRETLYCHCKFDARLRVDLASCNMQSAFGIRRAHVVEWEHMMPAENFGNHFACWREPLCIK</sequence>
<keyword evidence="2" id="KW-0378">Hydrolase</keyword>
<name>A0A378KDT8_9GAMM</name>
<dbReference type="EC" id="3.1.21.-" evidence="2"/>
<gene>
    <name evidence="2" type="primary">dns_3</name>
    <name evidence="2" type="ORF">NCTC13316_03263</name>
</gene>
<reference evidence="2 3" key="1">
    <citation type="submission" date="2018-06" db="EMBL/GenBank/DDBJ databases">
        <authorList>
            <consortium name="Pathogen Informatics"/>
            <person name="Doyle S."/>
        </authorList>
    </citation>
    <scope>NUCLEOTIDE SEQUENCE [LARGE SCALE GENOMIC DNA]</scope>
    <source>
        <strain evidence="2 3">NCTC13316</strain>
    </source>
</reference>
<evidence type="ECO:0000313" key="3">
    <source>
        <dbReference type="Proteomes" id="UP000254794"/>
    </source>
</evidence>
<keyword evidence="2" id="KW-0540">Nuclease</keyword>